<dbReference type="PROSITE" id="PS50297">
    <property type="entry name" value="ANK_REP_REGION"/>
    <property type="match status" value="3"/>
</dbReference>
<evidence type="ECO:0000313" key="6">
    <source>
        <dbReference type="EMBL" id="CAB1419008.1"/>
    </source>
</evidence>
<feature type="repeat" description="ANK" evidence="4">
    <location>
        <begin position="158"/>
        <end position="190"/>
    </location>
</feature>
<dbReference type="InterPro" id="IPR036036">
    <property type="entry name" value="SOCS_box-like_dom_sf"/>
</dbReference>
<evidence type="ECO:0000259" key="5">
    <source>
        <dbReference type="PROSITE" id="PS50225"/>
    </source>
</evidence>
<dbReference type="Gene3D" id="1.10.750.20">
    <property type="entry name" value="SOCS box"/>
    <property type="match status" value="1"/>
</dbReference>
<dbReference type="Proteomes" id="UP001153269">
    <property type="component" value="Unassembled WGS sequence"/>
</dbReference>
<dbReference type="Pfam" id="PF07525">
    <property type="entry name" value="SOCS_box"/>
    <property type="match status" value="1"/>
</dbReference>
<organism evidence="6 7">
    <name type="scientific">Pleuronectes platessa</name>
    <name type="common">European plaice</name>
    <dbReference type="NCBI Taxonomy" id="8262"/>
    <lineage>
        <taxon>Eukaryota</taxon>
        <taxon>Metazoa</taxon>
        <taxon>Chordata</taxon>
        <taxon>Craniata</taxon>
        <taxon>Vertebrata</taxon>
        <taxon>Euteleostomi</taxon>
        <taxon>Actinopterygii</taxon>
        <taxon>Neopterygii</taxon>
        <taxon>Teleostei</taxon>
        <taxon>Neoteleostei</taxon>
        <taxon>Acanthomorphata</taxon>
        <taxon>Carangaria</taxon>
        <taxon>Pleuronectiformes</taxon>
        <taxon>Pleuronectoidei</taxon>
        <taxon>Pleuronectidae</taxon>
        <taxon>Pleuronectes</taxon>
    </lineage>
</organism>
<dbReference type="InterPro" id="IPR036770">
    <property type="entry name" value="Ankyrin_rpt-contain_sf"/>
</dbReference>
<evidence type="ECO:0000313" key="7">
    <source>
        <dbReference type="Proteomes" id="UP001153269"/>
    </source>
</evidence>
<comment type="caution">
    <text evidence="6">The sequence shown here is derived from an EMBL/GenBank/DDBJ whole genome shotgun (WGS) entry which is preliminary data.</text>
</comment>
<dbReference type="EMBL" id="CADEAL010000358">
    <property type="protein sequence ID" value="CAB1419008.1"/>
    <property type="molecule type" value="Genomic_DNA"/>
</dbReference>
<evidence type="ECO:0000256" key="4">
    <source>
        <dbReference type="PROSITE-ProRule" id="PRU00023"/>
    </source>
</evidence>
<dbReference type="PANTHER" id="PTHR24123:SF33">
    <property type="entry name" value="PROTEIN HOS4"/>
    <property type="match status" value="1"/>
</dbReference>
<dbReference type="AlphaFoldDB" id="A0A9N7TWL4"/>
<dbReference type="InterPro" id="IPR002110">
    <property type="entry name" value="Ankyrin_rpt"/>
</dbReference>
<dbReference type="Gene3D" id="1.25.40.20">
    <property type="entry name" value="Ankyrin repeat-containing domain"/>
    <property type="match status" value="2"/>
</dbReference>
<dbReference type="Pfam" id="PF00023">
    <property type="entry name" value="Ank"/>
    <property type="match status" value="2"/>
</dbReference>
<protein>
    <recommendedName>
        <fullName evidence="5">SOCS box domain-containing protein</fullName>
    </recommendedName>
</protein>
<dbReference type="PANTHER" id="PTHR24123">
    <property type="entry name" value="ANKYRIN REPEAT-CONTAINING"/>
    <property type="match status" value="1"/>
</dbReference>
<dbReference type="SMART" id="SM00969">
    <property type="entry name" value="SOCS_box"/>
    <property type="match status" value="1"/>
</dbReference>
<gene>
    <name evidence="6" type="ORF">PLEPLA_LOCUS6836</name>
</gene>
<dbReference type="GO" id="GO:0035556">
    <property type="term" value="P:intracellular signal transduction"/>
    <property type="evidence" value="ECO:0007669"/>
    <property type="project" value="InterPro"/>
</dbReference>
<sequence length="578" mass="64744">MGWQCAFTPDTSLQSSDAAEREAAYRLSHCKREFVRHISLPVIIEMDDLEREGINEELIQFAIRESVEDAFRLPCSVQTHRKEPNSDDFVKIMAAIYKGDVCALQELSGCVSAFRVSDSRARLPLHVAAVQPQPEILQAVLQVLGTSTELTLEQQTQDGDTALTLAVEAGLVDNVRMLLQHGASPHSTNSRNESPLLIAVRERSYDMALSLIMGGAYVEQVCLTRCTAIHEAAKVGCPAIVALLLRHGAKVTGRDGHGVTPLGLRLNTATLKRWTCSYRTVATALRTLIPITTKRAIRLSGQSPVHSAADGGQVECLELLIQRGYDVSALLHTHISENYGDLRKTPLYFAVSNGDMTCAEMLLAAGARTDLDPLQCILVAVRAERYELVRLLLSHGAEVNCYFRVISNTVFPTALQYCLRDRVMLQLLLNNGYHADKCFQCCHAQGEEMDSTWIDLHNQVYQIYSQPVVVPFCEFVSVSWLTHLAGSVVRMLLDYVDYVRICPDLRRILERRPEWEEISDILSKPRSLQHLCRLVIRRHMSLRALNDPKAMAAAPFPPRLKSYLTYREYDLYADFSST</sequence>
<feature type="repeat" description="ANK" evidence="4">
    <location>
        <begin position="224"/>
        <end position="256"/>
    </location>
</feature>
<feature type="domain" description="SOCS box" evidence="5">
    <location>
        <begin position="523"/>
        <end position="570"/>
    </location>
</feature>
<proteinExistence type="predicted"/>
<feature type="repeat" description="ANK" evidence="4">
    <location>
        <begin position="300"/>
        <end position="332"/>
    </location>
</feature>
<keyword evidence="7" id="KW-1185">Reference proteome</keyword>
<dbReference type="PROSITE" id="PS50088">
    <property type="entry name" value="ANK_REPEAT"/>
    <property type="match status" value="4"/>
</dbReference>
<name>A0A9N7TWL4_PLEPL</name>
<dbReference type="SUPFAM" id="SSF158235">
    <property type="entry name" value="SOCS box-like"/>
    <property type="match status" value="1"/>
</dbReference>
<feature type="repeat" description="ANK" evidence="4">
    <location>
        <begin position="342"/>
        <end position="374"/>
    </location>
</feature>
<dbReference type="PROSITE" id="PS50225">
    <property type="entry name" value="SOCS"/>
    <property type="match status" value="1"/>
</dbReference>
<comment type="pathway">
    <text evidence="1">Protein modification; protein ubiquitination.</text>
</comment>
<evidence type="ECO:0000256" key="2">
    <source>
        <dbReference type="ARBA" id="ARBA00022737"/>
    </source>
</evidence>
<evidence type="ECO:0000256" key="1">
    <source>
        <dbReference type="ARBA" id="ARBA00004906"/>
    </source>
</evidence>
<dbReference type="Pfam" id="PF12796">
    <property type="entry name" value="Ank_2"/>
    <property type="match status" value="2"/>
</dbReference>
<evidence type="ECO:0000256" key="3">
    <source>
        <dbReference type="ARBA" id="ARBA00023043"/>
    </source>
</evidence>
<reference evidence="6" key="1">
    <citation type="submission" date="2020-03" db="EMBL/GenBank/DDBJ databases">
        <authorList>
            <person name="Weist P."/>
        </authorList>
    </citation>
    <scope>NUCLEOTIDE SEQUENCE</scope>
</reference>
<dbReference type="InterPro" id="IPR001496">
    <property type="entry name" value="SOCS_box"/>
</dbReference>
<keyword evidence="2" id="KW-0677">Repeat</keyword>
<dbReference type="InterPro" id="IPR051165">
    <property type="entry name" value="Multifunctional_ANK_Repeat"/>
</dbReference>
<keyword evidence="3 4" id="KW-0040">ANK repeat</keyword>
<dbReference type="PRINTS" id="PR01415">
    <property type="entry name" value="ANKYRIN"/>
</dbReference>
<dbReference type="SUPFAM" id="SSF48403">
    <property type="entry name" value="Ankyrin repeat"/>
    <property type="match status" value="1"/>
</dbReference>
<dbReference type="SMART" id="SM00248">
    <property type="entry name" value="ANK"/>
    <property type="match status" value="7"/>
</dbReference>
<accession>A0A9N7TWL4</accession>
<dbReference type="SMART" id="SM00253">
    <property type="entry name" value="SOCS"/>
    <property type="match status" value="1"/>
</dbReference>